<keyword evidence="2" id="KW-0813">Transport</keyword>
<dbReference type="NCBIfam" id="NF003715">
    <property type="entry name" value="PRK05326.1-2"/>
    <property type="match status" value="1"/>
</dbReference>
<reference evidence="11 12" key="1">
    <citation type="submission" date="2020-07" db="EMBL/GenBank/DDBJ databases">
        <title>Sequencing the genomes of 1000 actinobacteria strains.</title>
        <authorList>
            <person name="Klenk H.-P."/>
        </authorList>
    </citation>
    <scope>NUCLEOTIDE SEQUENCE [LARGE SCALE GENOMIC DNA]</scope>
    <source>
        <strain evidence="11 12">DSM 29531</strain>
    </source>
</reference>
<gene>
    <name evidence="11" type="ORF">HNR15_000625</name>
</gene>
<dbReference type="GO" id="GO:0015297">
    <property type="term" value="F:antiporter activity"/>
    <property type="evidence" value="ECO:0007669"/>
    <property type="project" value="UniProtKB-KW"/>
</dbReference>
<dbReference type="PANTHER" id="PTHR32507">
    <property type="entry name" value="NA(+)/H(+) ANTIPORTER 1"/>
    <property type="match status" value="1"/>
</dbReference>
<keyword evidence="3" id="KW-0050">Antiport</keyword>
<dbReference type="PROSITE" id="PS51202">
    <property type="entry name" value="RCK_C"/>
    <property type="match status" value="1"/>
</dbReference>
<evidence type="ECO:0000313" key="12">
    <source>
        <dbReference type="Proteomes" id="UP000571817"/>
    </source>
</evidence>
<dbReference type="Gene3D" id="3.30.70.1450">
    <property type="entry name" value="Regulator of K+ conductance, C-terminal domain"/>
    <property type="match status" value="1"/>
</dbReference>
<feature type="domain" description="RCK C-terminal" evidence="10">
    <location>
        <begin position="415"/>
        <end position="497"/>
    </location>
</feature>
<dbReference type="GO" id="GO:0006813">
    <property type="term" value="P:potassium ion transport"/>
    <property type="evidence" value="ECO:0007669"/>
    <property type="project" value="InterPro"/>
</dbReference>
<dbReference type="RefSeq" id="WP_179479062.1">
    <property type="nucleotide sequence ID" value="NZ_JACCFW010000001.1"/>
</dbReference>
<dbReference type="SUPFAM" id="SSF116726">
    <property type="entry name" value="TrkA C-terminal domain-like"/>
    <property type="match status" value="1"/>
</dbReference>
<dbReference type="NCBIfam" id="NF003716">
    <property type="entry name" value="PRK05326.1-3"/>
    <property type="match status" value="1"/>
</dbReference>
<dbReference type="InterPro" id="IPR036721">
    <property type="entry name" value="RCK_C_sf"/>
</dbReference>
<proteinExistence type="predicted"/>
<keyword evidence="4" id="KW-1003">Cell membrane</keyword>
<comment type="caution">
    <text evidence="11">The sequence shown here is derived from an EMBL/GenBank/DDBJ whole genome shotgun (WGS) entry which is preliminary data.</text>
</comment>
<feature type="transmembrane region" description="Helical" evidence="9">
    <location>
        <begin position="286"/>
        <end position="303"/>
    </location>
</feature>
<accession>A0A853D8W4</accession>
<feature type="transmembrane region" description="Helical" evidence="9">
    <location>
        <begin position="315"/>
        <end position="340"/>
    </location>
</feature>
<feature type="transmembrane region" description="Helical" evidence="9">
    <location>
        <begin position="103"/>
        <end position="126"/>
    </location>
</feature>
<evidence type="ECO:0000256" key="3">
    <source>
        <dbReference type="ARBA" id="ARBA00022449"/>
    </source>
</evidence>
<evidence type="ECO:0000256" key="4">
    <source>
        <dbReference type="ARBA" id="ARBA00022475"/>
    </source>
</evidence>
<dbReference type="InterPro" id="IPR006037">
    <property type="entry name" value="RCK_C"/>
</dbReference>
<dbReference type="Gene3D" id="1.20.1530.20">
    <property type="match status" value="1"/>
</dbReference>
<organism evidence="11 12">
    <name type="scientific">Allobranchiibius huperziae</name>
    <dbReference type="NCBI Taxonomy" id="1874116"/>
    <lineage>
        <taxon>Bacteria</taxon>
        <taxon>Bacillati</taxon>
        <taxon>Actinomycetota</taxon>
        <taxon>Actinomycetes</taxon>
        <taxon>Micrococcales</taxon>
        <taxon>Dermacoccaceae</taxon>
        <taxon>Allobranchiibius</taxon>
    </lineage>
</organism>
<evidence type="ECO:0000256" key="1">
    <source>
        <dbReference type="ARBA" id="ARBA00004651"/>
    </source>
</evidence>
<dbReference type="Proteomes" id="UP000571817">
    <property type="component" value="Unassembled WGS sequence"/>
</dbReference>
<feature type="transmembrane region" description="Helical" evidence="9">
    <location>
        <begin position="196"/>
        <end position="221"/>
    </location>
</feature>
<evidence type="ECO:0000256" key="5">
    <source>
        <dbReference type="ARBA" id="ARBA00022692"/>
    </source>
</evidence>
<evidence type="ECO:0000256" key="7">
    <source>
        <dbReference type="ARBA" id="ARBA00023065"/>
    </source>
</evidence>
<keyword evidence="6 9" id="KW-1133">Transmembrane helix</keyword>
<dbReference type="AlphaFoldDB" id="A0A853D8W4"/>
<feature type="transmembrane region" description="Helical" evidence="9">
    <location>
        <begin position="70"/>
        <end position="91"/>
    </location>
</feature>
<keyword evidence="5 9" id="KW-0812">Transmembrane</keyword>
<dbReference type="InterPro" id="IPR038770">
    <property type="entry name" value="Na+/solute_symporter_sf"/>
</dbReference>
<evidence type="ECO:0000256" key="2">
    <source>
        <dbReference type="ARBA" id="ARBA00022448"/>
    </source>
</evidence>
<keyword evidence="8 9" id="KW-0472">Membrane</keyword>
<comment type="subcellular location">
    <subcellularLocation>
        <location evidence="1">Cell membrane</location>
        <topology evidence="1">Multi-pass membrane protein</topology>
    </subcellularLocation>
</comment>
<dbReference type="GO" id="GO:1902600">
    <property type="term" value="P:proton transmembrane transport"/>
    <property type="evidence" value="ECO:0007669"/>
    <property type="project" value="InterPro"/>
</dbReference>
<keyword evidence="7" id="KW-0406">Ion transport</keyword>
<keyword evidence="12" id="KW-1185">Reference proteome</keyword>
<evidence type="ECO:0000313" key="11">
    <source>
        <dbReference type="EMBL" id="NYJ73662.1"/>
    </source>
</evidence>
<evidence type="ECO:0000256" key="8">
    <source>
        <dbReference type="ARBA" id="ARBA00023136"/>
    </source>
</evidence>
<evidence type="ECO:0000256" key="6">
    <source>
        <dbReference type="ARBA" id="ARBA00022989"/>
    </source>
</evidence>
<feature type="transmembrane region" description="Helical" evidence="9">
    <location>
        <begin position="347"/>
        <end position="369"/>
    </location>
</feature>
<feature type="transmembrane region" description="Helical" evidence="9">
    <location>
        <begin position="20"/>
        <end position="40"/>
    </location>
</feature>
<dbReference type="EMBL" id="JACCFW010000001">
    <property type="protein sequence ID" value="NYJ73662.1"/>
    <property type="molecule type" value="Genomic_DNA"/>
</dbReference>
<name>A0A853D8W4_9MICO</name>
<feature type="transmembrane region" description="Helical" evidence="9">
    <location>
        <begin position="257"/>
        <end position="274"/>
    </location>
</feature>
<dbReference type="InterPro" id="IPR006153">
    <property type="entry name" value="Cation/H_exchanger_TM"/>
</dbReference>
<dbReference type="PANTHER" id="PTHR32507:SF7">
    <property type="entry name" value="K(+)_H(+) ANTIPORTER NHAP2"/>
    <property type="match status" value="1"/>
</dbReference>
<dbReference type="GO" id="GO:0005886">
    <property type="term" value="C:plasma membrane"/>
    <property type="evidence" value="ECO:0007669"/>
    <property type="project" value="UniProtKB-SubCell"/>
</dbReference>
<feature type="transmembrane region" description="Helical" evidence="9">
    <location>
        <begin position="233"/>
        <end position="251"/>
    </location>
</feature>
<feature type="transmembrane region" description="Helical" evidence="9">
    <location>
        <begin position="47"/>
        <end position="64"/>
    </location>
</feature>
<evidence type="ECO:0000259" key="10">
    <source>
        <dbReference type="PROSITE" id="PS51202"/>
    </source>
</evidence>
<dbReference type="GO" id="GO:0008324">
    <property type="term" value="F:monoatomic cation transmembrane transporter activity"/>
    <property type="evidence" value="ECO:0007669"/>
    <property type="project" value="InterPro"/>
</dbReference>
<dbReference type="Pfam" id="PF00999">
    <property type="entry name" value="Na_H_Exchanger"/>
    <property type="match status" value="1"/>
</dbReference>
<protein>
    <submittedName>
        <fullName evidence="11">Cell volume regulation protein A</fullName>
    </submittedName>
</protein>
<sequence>MPTSGGSTAIDSFGPHQLAIALLVGSLVLLVSVAAVRLANRSGLPTLLLYLAIGVAIGEAGFGIRFDDPTLTQVLGYTALVLILTEGGLTTRWSTIKSSVAPAALLSTLGVVVSISVVGVASHFLLDLSWQISFLLGAIVSSTDAAAVFSVLRNVPLPHRLTGVLEAESGFNDAPVVLIVIALAEAATPGQSGGAWWTVVLTAVFELAGGAVIGLLLGWGLGRLIRRAGVGSSGLFSIGIVAICVLSYAGATLAHTSGFIACYLTALVLGNLHLPHRQAVLGFGQALGWLAQIGLFVLLGLLASPSRLEAQLVPALVIGLVLLLLARPASIVASMSWFGFRWREQVFLSWAGLRGAVPVVLATVPLTLGTPRTEWIFDLVFVLVVVFTLLQAPTLPALARRLGLIEDTQALDMQVESTPLEDLHAEMLQVRVGPLSRLHGVELHELRLPPGANVTMVVREGASFVPDRRTVLRRSDQLLLVTTAATRGATIRRVRAVSQGGRLADWRARGSGTP</sequence>
<dbReference type="Pfam" id="PF02080">
    <property type="entry name" value="TrkA_C"/>
    <property type="match status" value="1"/>
</dbReference>
<feature type="transmembrane region" description="Helical" evidence="9">
    <location>
        <begin position="375"/>
        <end position="392"/>
    </location>
</feature>
<evidence type="ECO:0000256" key="9">
    <source>
        <dbReference type="SAM" id="Phobius"/>
    </source>
</evidence>